<organism evidence="7 8">
    <name type="scientific">Zopfia rhizophila CBS 207.26</name>
    <dbReference type="NCBI Taxonomy" id="1314779"/>
    <lineage>
        <taxon>Eukaryota</taxon>
        <taxon>Fungi</taxon>
        <taxon>Dikarya</taxon>
        <taxon>Ascomycota</taxon>
        <taxon>Pezizomycotina</taxon>
        <taxon>Dothideomycetes</taxon>
        <taxon>Dothideomycetes incertae sedis</taxon>
        <taxon>Zopfiaceae</taxon>
        <taxon>Zopfia</taxon>
    </lineage>
</organism>
<dbReference type="GO" id="GO:0016705">
    <property type="term" value="F:oxidoreductase activity, acting on paired donors, with incorporation or reduction of molecular oxygen"/>
    <property type="evidence" value="ECO:0007669"/>
    <property type="project" value="InterPro"/>
</dbReference>
<dbReference type="GO" id="GO:0008395">
    <property type="term" value="F:steroid hydroxylase activity"/>
    <property type="evidence" value="ECO:0007669"/>
    <property type="project" value="TreeGrafter"/>
</dbReference>
<comment type="similarity">
    <text evidence="1 5">Belongs to the cytochrome P450 family.</text>
</comment>
<evidence type="ECO:0000256" key="1">
    <source>
        <dbReference type="ARBA" id="ARBA00010617"/>
    </source>
</evidence>
<dbReference type="OrthoDB" id="3366823at2759"/>
<dbReference type="InterPro" id="IPR001128">
    <property type="entry name" value="Cyt_P450"/>
</dbReference>
<dbReference type="InterPro" id="IPR036396">
    <property type="entry name" value="Cyt_P450_sf"/>
</dbReference>
<evidence type="ECO:0000256" key="6">
    <source>
        <dbReference type="SAM" id="Phobius"/>
    </source>
</evidence>
<accession>A0A6A6DMK7</accession>
<dbReference type="Gene3D" id="1.10.630.10">
    <property type="entry name" value="Cytochrome P450"/>
    <property type="match status" value="1"/>
</dbReference>
<dbReference type="GO" id="GO:0020037">
    <property type="term" value="F:heme binding"/>
    <property type="evidence" value="ECO:0007669"/>
    <property type="project" value="InterPro"/>
</dbReference>
<keyword evidence="8" id="KW-1185">Reference proteome</keyword>
<proteinExistence type="inferred from homology"/>
<feature type="transmembrane region" description="Helical" evidence="6">
    <location>
        <begin position="6"/>
        <end position="24"/>
    </location>
</feature>
<dbReference type="InterPro" id="IPR050529">
    <property type="entry name" value="CYP450_sterol_14alpha_dmase"/>
</dbReference>
<dbReference type="PROSITE" id="PS00086">
    <property type="entry name" value="CYTOCHROME_P450"/>
    <property type="match status" value="1"/>
</dbReference>
<name>A0A6A6DMK7_9PEZI</name>
<keyword evidence="5" id="KW-0560">Oxidoreductase</keyword>
<evidence type="ECO:0000256" key="3">
    <source>
        <dbReference type="ARBA" id="ARBA00022723"/>
    </source>
</evidence>
<evidence type="ECO:0000313" key="8">
    <source>
        <dbReference type="Proteomes" id="UP000800200"/>
    </source>
</evidence>
<dbReference type="PANTHER" id="PTHR24304">
    <property type="entry name" value="CYTOCHROME P450 FAMILY 7"/>
    <property type="match status" value="1"/>
</dbReference>
<keyword evidence="6" id="KW-0472">Membrane</keyword>
<keyword evidence="5" id="KW-0503">Monooxygenase</keyword>
<dbReference type="AlphaFoldDB" id="A0A6A6DMK7"/>
<dbReference type="Pfam" id="PF00067">
    <property type="entry name" value="p450"/>
    <property type="match status" value="2"/>
</dbReference>
<dbReference type="PANTHER" id="PTHR24304:SF2">
    <property type="entry name" value="24-HYDROXYCHOLESTEROL 7-ALPHA-HYDROXYLASE"/>
    <property type="match status" value="1"/>
</dbReference>
<dbReference type="InterPro" id="IPR017972">
    <property type="entry name" value="Cyt_P450_CS"/>
</dbReference>
<sequence>MVEDIHFSLLSSPLALPIALLLIVKGFKAFQSLRQNEESKPALAPHSVPLVGHSKMFLREPAKLASIISNSTGFEKIIRFKLPFEELWFARGSSQILQILSDPKTFDFGPMKSMVLQRILGLPDKAVEVANHDDSGVSRKPLPHSNVPPERRFNYLERKATKDFTRLPSHAAFVEHFEENLYQWLDICDIADDWLTFSDLYIFIRDLLFRATSDAFFGPHLLQLSPHLAEDIWKFDANVPFLAKGFPSIFNRQARKVRARCTEAFRKWRSFALNEKADMLPEWNKTSGLKCMSLRKELFENFEEWDDDSCAASDLAVLFGLSSNSIRATFWFFLETLQSKDLFEDAAKEMSSAITAPGLTTPTHQMPPRFDIRRLSQLPLLQSIYSETLRMYVSIMILRTTQQKSKLAEWAVSKGQKFAVCNYSQHMDENLWSSETSGTPPVTPPVTAFWGRRFLLYSDSESLNTRPMRKDSVIDSTSDSNSEDAPRFSTEGFGTKYFPFGFGERICPGRHFAKVQTLLTFALLLRTFEIVLMVPEGWKPSPDMKYFGYGTMPPDMPTPFRIRRRA</sequence>
<keyword evidence="3 5" id="KW-0479">Metal-binding</keyword>
<evidence type="ECO:0000256" key="2">
    <source>
        <dbReference type="ARBA" id="ARBA00022617"/>
    </source>
</evidence>
<keyword evidence="4 5" id="KW-0408">Iron</keyword>
<evidence type="ECO:0000313" key="7">
    <source>
        <dbReference type="EMBL" id="KAF2179612.1"/>
    </source>
</evidence>
<dbReference type="SUPFAM" id="SSF48264">
    <property type="entry name" value="Cytochrome P450"/>
    <property type="match status" value="1"/>
</dbReference>
<keyword evidence="6" id="KW-1133">Transmembrane helix</keyword>
<keyword evidence="2 5" id="KW-0349">Heme</keyword>
<keyword evidence="6" id="KW-0812">Transmembrane</keyword>
<evidence type="ECO:0000256" key="5">
    <source>
        <dbReference type="RuleBase" id="RU000461"/>
    </source>
</evidence>
<evidence type="ECO:0000256" key="4">
    <source>
        <dbReference type="ARBA" id="ARBA00023004"/>
    </source>
</evidence>
<dbReference type="EMBL" id="ML994665">
    <property type="protein sequence ID" value="KAF2179612.1"/>
    <property type="molecule type" value="Genomic_DNA"/>
</dbReference>
<dbReference type="Proteomes" id="UP000800200">
    <property type="component" value="Unassembled WGS sequence"/>
</dbReference>
<protein>
    <submittedName>
        <fullName evidence="7">Cytochrome P450</fullName>
    </submittedName>
</protein>
<reference evidence="7" key="1">
    <citation type="journal article" date="2020" name="Stud. Mycol.">
        <title>101 Dothideomycetes genomes: a test case for predicting lifestyles and emergence of pathogens.</title>
        <authorList>
            <person name="Haridas S."/>
            <person name="Albert R."/>
            <person name="Binder M."/>
            <person name="Bloem J."/>
            <person name="Labutti K."/>
            <person name="Salamov A."/>
            <person name="Andreopoulos B."/>
            <person name="Baker S."/>
            <person name="Barry K."/>
            <person name="Bills G."/>
            <person name="Bluhm B."/>
            <person name="Cannon C."/>
            <person name="Castanera R."/>
            <person name="Culley D."/>
            <person name="Daum C."/>
            <person name="Ezra D."/>
            <person name="Gonzalez J."/>
            <person name="Henrissat B."/>
            <person name="Kuo A."/>
            <person name="Liang C."/>
            <person name="Lipzen A."/>
            <person name="Lutzoni F."/>
            <person name="Magnuson J."/>
            <person name="Mondo S."/>
            <person name="Nolan M."/>
            <person name="Ohm R."/>
            <person name="Pangilinan J."/>
            <person name="Park H.-J."/>
            <person name="Ramirez L."/>
            <person name="Alfaro M."/>
            <person name="Sun H."/>
            <person name="Tritt A."/>
            <person name="Yoshinaga Y."/>
            <person name="Zwiers L.-H."/>
            <person name="Turgeon B."/>
            <person name="Goodwin S."/>
            <person name="Spatafora J."/>
            <person name="Crous P."/>
            <person name="Grigoriev I."/>
        </authorList>
    </citation>
    <scope>NUCLEOTIDE SEQUENCE</scope>
    <source>
        <strain evidence="7">CBS 207.26</strain>
    </source>
</reference>
<gene>
    <name evidence="7" type="ORF">K469DRAFT_595601</name>
</gene>
<dbReference type="GO" id="GO:0005506">
    <property type="term" value="F:iron ion binding"/>
    <property type="evidence" value="ECO:0007669"/>
    <property type="project" value="InterPro"/>
</dbReference>